<gene>
    <name evidence="1" type="ORF">SAMN06297397_1108</name>
</gene>
<protein>
    <submittedName>
        <fullName evidence="1">N,N'-diacetylchitobiose phosphorylase</fullName>
    </submittedName>
</protein>
<keyword evidence="2" id="KW-1185">Reference proteome</keyword>
<comment type="caution">
    <text evidence="1">The sequence shown here is derived from an EMBL/GenBank/DDBJ whole genome shotgun (WGS) entry which is preliminary data.</text>
</comment>
<accession>A0AC61PJV8</accession>
<dbReference type="Proteomes" id="UP000192328">
    <property type="component" value="Unassembled WGS sequence"/>
</dbReference>
<reference evidence="1" key="1">
    <citation type="submission" date="2017-04" db="EMBL/GenBank/DDBJ databases">
        <authorList>
            <person name="Varghese N."/>
            <person name="Submissions S."/>
        </authorList>
    </citation>
    <scope>NUCLEOTIDE SEQUENCE</scope>
    <source>
        <strain evidence="1">WTE2008</strain>
    </source>
</reference>
<evidence type="ECO:0000313" key="2">
    <source>
        <dbReference type="Proteomes" id="UP000192328"/>
    </source>
</evidence>
<proteinExistence type="predicted"/>
<sequence>MRYGYFDDAAREYVIDRMDVPVSMTNYLGTQRMGTVISHNAGGYSWLDSPQHHRITRFRPNGVPMDWPGHYVYLKDEETGKYWSLSWQPTGLPLDEARYEARHGLSYSRFFCEYEGINAEQILFIPREDGNEDPVEIFDVRVRNTSDKERKLSVFGYVEFSFHEIDMDNQNFQMSLYAAGSHYENDAVLCELHYEQNAWQFLAGNFKPDGFDGVREAFIGPYRTERNPLGVETGKLTSSTELGGNPCGALQKKLTLKPGEEARVIFYLGTGRGDAAEKARTRYDEAGTDRAFEELRKFWDDKLGRFQVTTPHENMNRSLNIWNFYQSEVNVLFSRFSSFIEVGGRTGLGYRDTAQDAMCIPHAEPDMCMKRICQLLHGQMKQGYGLHLFDPAVLEKADEGTFKSPTVIPEADKKGMLHGLKDACADDALWLIPAIVENVRESGDLSFFDKVIPFADEGSGTVWEHMKASLDFSYEQVGAHGVTKGLRADWNDCLNLGGGESAMVAFLLVWATNHFLDAARALGRKEDEAKYTALKEQMEKTCRKQLWDGKWFLRGFTAAGAPIGSQEAREGKVHMESNTWAVISGAADREQGLSCMDAVDEWLYTPWGLMLNAPSFVTLDDSIGFVTRVYPGVKENGAIFSHPNPWAWVAECMLGRGNRAMKFYDALLPENQNDKMEIRQAEPYSYCQFIMGKDHTAHGRARHPFMTGSSGWAYFAATRYMLGIRPGFDGLTVDPCIPAEWDGFEAVRKWRGAEYRITVKNPAHVEKGVGRIIADGKPVDRIPVYTEGIHTIEVELSGEERDRK</sequence>
<organism evidence="1 2">
    <name type="scientific">Aristaeella lactis</name>
    <dbReference type="NCBI Taxonomy" id="3046383"/>
    <lineage>
        <taxon>Bacteria</taxon>
        <taxon>Bacillati</taxon>
        <taxon>Bacillota</taxon>
        <taxon>Clostridia</taxon>
        <taxon>Eubacteriales</taxon>
        <taxon>Aristaeellaceae</taxon>
        <taxon>Aristaeella</taxon>
    </lineage>
</organism>
<dbReference type="EMBL" id="FWXZ01000002">
    <property type="protein sequence ID" value="SMC50439.1"/>
    <property type="molecule type" value="Genomic_DNA"/>
</dbReference>
<evidence type="ECO:0000313" key="1">
    <source>
        <dbReference type="EMBL" id="SMC50439.1"/>
    </source>
</evidence>
<name>A0AC61PJV8_9FIRM</name>